<dbReference type="Proteomes" id="UP001060215">
    <property type="component" value="Chromosome 1"/>
</dbReference>
<dbReference type="EMBL" id="CM045758">
    <property type="protein sequence ID" value="KAI8030414.1"/>
    <property type="molecule type" value="Genomic_DNA"/>
</dbReference>
<gene>
    <name evidence="1" type="ORF">LOK49_LG01G03859</name>
</gene>
<keyword evidence="2" id="KW-1185">Reference proteome</keyword>
<organism evidence="1 2">
    <name type="scientific">Camellia lanceoleosa</name>
    <dbReference type="NCBI Taxonomy" id="1840588"/>
    <lineage>
        <taxon>Eukaryota</taxon>
        <taxon>Viridiplantae</taxon>
        <taxon>Streptophyta</taxon>
        <taxon>Embryophyta</taxon>
        <taxon>Tracheophyta</taxon>
        <taxon>Spermatophyta</taxon>
        <taxon>Magnoliopsida</taxon>
        <taxon>eudicotyledons</taxon>
        <taxon>Gunneridae</taxon>
        <taxon>Pentapetalae</taxon>
        <taxon>asterids</taxon>
        <taxon>Ericales</taxon>
        <taxon>Theaceae</taxon>
        <taxon>Camellia</taxon>
    </lineage>
</organism>
<evidence type="ECO:0000313" key="2">
    <source>
        <dbReference type="Proteomes" id="UP001060215"/>
    </source>
</evidence>
<proteinExistence type="predicted"/>
<accession>A0ACC0J0T9</accession>
<evidence type="ECO:0000313" key="1">
    <source>
        <dbReference type="EMBL" id="KAI8030414.1"/>
    </source>
</evidence>
<reference evidence="1 2" key="1">
    <citation type="journal article" date="2022" name="Plant J.">
        <title>Chromosome-level genome of Camellia lanceoleosa provides a valuable resource for understanding genome evolution and self-incompatibility.</title>
        <authorList>
            <person name="Gong W."/>
            <person name="Xiao S."/>
            <person name="Wang L."/>
            <person name="Liao Z."/>
            <person name="Chang Y."/>
            <person name="Mo W."/>
            <person name="Hu G."/>
            <person name="Li W."/>
            <person name="Zhao G."/>
            <person name="Zhu H."/>
            <person name="Hu X."/>
            <person name="Ji K."/>
            <person name="Xiang X."/>
            <person name="Song Q."/>
            <person name="Yuan D."/>
            <person name="Jin S."/>
            <person name="Zhang L."/>
        </authorList>
    </citation>
    <scope>NUCLEOTIDE SEQUENCE [LARGE SCALE GENOMIC DNA]</scope>
    <source>
        <strain evidence="1">SQ_2022a</strain>
    </source>
</reference>
<sequence length="156" mass="17419">MNTVRTRMKSQTKGRFAVVVKVPAMIPRGICSDDSGPGVPVSTLEGTKLLDNSSKVQRTTRRRSQTHGKVRQETLVAQESLPSTTSQRVPPKVSSEELLVWFAIIGNTISASFTTMSIKSGLCMMMKLRRLFSVGMMFLPSVKKGIYNLRFYFLKL</sequence>
<comment type="caution">
    <text evidence="1">The sequence shown here is derived from an EMBL/GenBank/DDBJ whole genome shotgun (WGS) entry which is preliminary data.</text>
</comment>
<name>A0ACC0J0T9_9ERIC</name>
<protein>
    <submittedName>
        <fullName evidence="1">Uncharacterized protein</fullName>
    </submittedName>
</protein>